<accession>C6WY44</accession>
<name>C6WY44_METML</name>
<dbReference type="InterPro" id="IPR007844">
    <property type="entry name" value="AsmA"/>
</dbReference>
<dbReference type="Proteomes" id="UP000002742">
    <property type="component" value="Chromosome"/>
</dbReference>
<dbReference type="OrthoDB" id="9766390at2"/>
<dbReference type="RefSeq" id="WP_012777397.1">
    <property type="nucleotide sequence ID" value="NC_012968.1"/>
</dbReference>
<sequence>MKKLLKYGLYGFAGVLALLVLAVAVIAATFNPNDYKPLIIKLVQEKKQRTLHLEGDIKLAFWPKIGADLGKLSISEHNSEQTFASIQGAKVALALLPLLKKELVVDTIYIDGAQANIIKYKDGTTNFDDLLSKDEEESEQIKFDVDGVKVTNSAVTYSDEGTGAKYALSKFNLSAGHVALAQPFDLATDFSATANQPAVAVDVKLKGNFLADPEAKHFAAKGLDATIKGDVAGGKDVTVSMSGDVDAKPETREFLIDSLKLALTGQFDGAKVALDLNAPALVAQKDEVTSKKISVSLSQEKASDSFKANLVLADIKGSPKALQSSGISGDISGTQGKRSINGKFSSPFQGNLESLIFDLPKFAGNIDIKDPAIPNGSAKVNFDLSLHADAEQEQVHSKFLMNVDNTKLNGNVALANFKKPNIQFNLTADALDLNKLLGAKPAQKAETKQASTASQKPADMSALGNLLLDGKINIGQISYDKYRLSGLNVNVKADGQKLALTGLNVKFDDSQIKGGLGISQFHKPLYSFDLDIDQLNLDKYVIASDKPATETKASTGASSADAPLDLSALKALNANGSIRIGNLRYGKTKASNVRVDLKAADGVATIAPLSANLYQGSMNGSLKVDARSTPSIAFKQDMKGIAIGPLLVDAINNDMLDGKGALSLDVTASGNTVGAMKKALNGTSSLQLADGAVKGIDIAGTIRNAKSKINIFKDKSSIGADQTQKTDFSELTASFNIKNGVAHNEDLAMKAPILRLAKGDSRGDIDIANENINYLAKPTIVKSLKGQGGAELDSLAGVSIPVKVTGTFSAPKYGIDFAALGTAIAKSNLIDKIGGDKAGAVKALVGGEGNKVDALKGLLNKDKPADKATAPADGAAEQPKSAEQLAKEKAEEKLKKMFKF</sequence>
<evidence type="ECO:0000256" key="1">
    <source>
        <dbReference type="SAM" id="MobiDB-lite"/>
    </source>
</evidence>
<dbReference type="eggNOG" id="COG2982">
    <property type="taxonomic scope" value="Bacteria"/>
</dbReference>
<dbReference type="AlphaFoldDB" id="C6WY44"/>
<keyword evidence="4" id="KW-1185">Reference proteome</keyword>
<evidence type="ECO:0000313" key="3">
    <source>
        <dbReference type="EMBL" id="ACT46940.1"/>
    </source>
</evidence>
<organism evidence="3 4">
    <name type="scientific">Methylotenera mobilis (strain JLW8 / ATCC BAA-1282 / DSM 17540)</name>
    <dbReference type="NCBI Taxonomy" id="583345"/>
    <lineage>
        <taxon>Bacteria</taxon>
        <taxon>Pseudomonadati</taxon>
        <taxon>Pseudomonadota</taxon>
        <taxon>Betaproteobacteria</taxon>
        <taxon>Nitrosomonadales</taxon>
        <taxon>Methylophilaceae</taxon>
        <taxon>Methylotenera</taxon>
    </lineage>
</organism>
<dbReference type="Pfam" id="PF05170">
    <property type="entry name" value="AsmA"/>
    <property type="match status" value="1"/>
</dbReference>
<dbReference type="GO" id="GO:0005886">
    <property type="term" value="C:plasma membrane"/>
    <property type="evidence" value="ECO:0007669"/>
    <property type="project" value="TreeGrafter"/>
</dbReference>
<evidence type="ECO:0000259" key="2">
    <source>
        <dbReference type="Pfam" id="PF05170"/>
    </source>
</evidence>
<dbReference type="KEGG" id="mmb:Mmol_0029"/>
<dbReference type="HOGENOM" id="CLU_012870_0_0_4"/>
<reference evidence="4" key="1">
    <citation type="submission" date="2009-07" db="EMBL/GenBank/DDBJ databases">
        <title>Complete sequence of Methylotenera mobilis JLW8.</title>
        <authorList>
            <consortium name="US DOE Joint Genome Institute"/>
            <person name="Lucas S."/>
            <person name="Copeland A."/>
            <person name="Lapidus A."/>
            <person name="Glavina del Rio T."/>
            <person name="Tice H."/>
            <person name="Bruce D."/>
            <person name="Goodwin L."/>
            <person name="Pitluck S."/>
            <person name="LaButti K.M."/>
            <person name="Clum A."/>
            <person name="Larimer F."/>
            <person name="Land M."/>
            <person name="Hauser L."/>
            <person name="Kyrpides N."/>
            <person name="Mikhailova N."/>
            <person name="Kayluzhnaya M."/>
            <person name="Chistoserdova L."/>
        </authorList>
    </citation>
    <scope>NUCLEOTIDE SEQUENCE [LARGE SCALE GENOMIC DNA]</scope>
    <source>
        <strain evidence="4">JLW8 / ATCC BAA-1282 / DSM 17540</strain>
    </source>
</reference>
<dbReference type="STRING" id="583345.Mmol_0029"/>
<dbReference type="PANTHER" id="PTHR30441:SF4">
    <property type="entry name" value="PROTEIN ASMA"/>
    <property type="match status" value="1"/>
</dbReference>
<protein>
    <submittedName>
        <fullName evidence="3">AsmA family protein</fullName>
    </submittedName>
</protein>
<feature type="region of interest" description="Disordered" evidence="1">
    <location>
        <begin position="862"/>
        <end position="888"/>
    </location>
</feature>
<gene>
    <name evidence="3" type="ordered locus">Mmol_0029</name>
</gene>
<feature type="compositionally biased region" description="Low complexity" evidence="1">
    <location>
        <begin position="867"/>
        <end position="884"/>
    </location>
</feature>
<evidence type="ECO:0000313" key="4">
    <source>
        <dbReference type="Proteomes" id="UP000002742"/>
    </source>
</evidence>
<proteinExistence type="predicted"/>
<dbReference type="EMBL" id="CP001672">
    <property type="protein sequence ID" value="ACT46940.1"/>
    <property type="molecule type" value="Genomic_DNA"/>
</dbReference>
<dbReference type="GO" id="GO:0090313">
    <property type="term" value="P:regulation of protein targeting to membrane"/>
    <property type="evidence" value="ECO:0007669"/>
    <property type="project" value="TreeGrafter"/>
</dbReference>
<feature type="domain" description="AsmA" evidence="2">
    <location>
        <begin position="1"/>
        <end position="503"/>
    </location>
</feature>
<reference evidence="3 4" key="2">
    <citation type="journal article" date="2011" name="J. Bacteriol.">
        <title>Genomes of three methylotrophs from a single niche uncover genetic and metabolic divergence of Methylophilaceae.</title>
        <authorList>
            <person name="Lapidus A."/>
            <person name="Clum A."/>
            <person name="Labutti K."/>
            <person name="Kaluzhnaya M.G."/>
            <person name="Lim S."/>
            <person name="Beck D.A."/>
            <person name="Glavina Del Rio T."/>
            <person name="Nolan M."/>
            <person name="Mavromatis K."/>
            <person name="Huntemann M."/>
            <person name="Lucas S."/>
            <person name="Lidstrom M.E."/>
            <person name="Ivanova N."/>
            <person name="Chistoserdova L."/>
        </authorList>
    </citation>
    <scope>NUCLEOTIDE SEQUENCE [LARGE SCALE GENOMIC DNA]</scope>
    <source>
        <strain evidence="4">JLW8 / ATCC BAA-1282 / DSM 17540</strain>
    </source>
</reference>
<dbReference type="InterPro" id="IPR052894">
    <property type="entry name" value="AsmA-related"/>
</dbReference>
<dbReference type="PANTHER" id="PTHR30441">
    <property type="entry name" value="DUF748 DOMAIN-CONTAINING PROTEIN"/>
    <property type="match status" value="1"/>
</dbReference>